<sequence length="103" mass="11634">MYAVIATGGKQYRVAKGDVIQIEKLDAEEGSNVDFDNVLMVGEGEDVKIGAPYVEGSKVVATVKSQMRGEKIEIMKFRRRKHHQKRTGHRQYLTQIEIQEITG</sequence>
<dbReference type="GO" id="GO:1990904">
    <property type="term" value="C:ribonucleoprotein complex"/>
    <property type="evidence" value="ECO:0007669"/>
    <property type="project" value="UniProtKB-KW"/>
</dbReference>
<evidence type="ECO:0000256" key="5">
    <source>
        <dbReference type="ARBA" id="ARBA00023274"/>
    </source>
</evidence>
<evidence type="ECO:0000256" key="3">
    <source>
        <dbReference type="ARBA" id="ARBA00022884"/>
    </source>
</evidence>
<dbReference type="PROSITE" id="PS01169">
    <property type="entry name" value="RIBOSOMAL_L21"/>
    <property type="match status" value="1"/>
</dbReference>
<evidence type="ECO:0000313" key="8">
    <source>
        <dbReference type="EMBL" id="CAA6829738.1"/>
    </source>
</evidence>
<dbReference type="NCBIfam" id="TIGR00061">
    <property type="entry name" value="L21"/>
    <property type="match status" value="1"/>
</dbReference>
<comment type="function">
    <text evidence="6 7">This protein binds to 23S rRNA in the presence of protein L20.</text>
</comment>
<keyword evidence="5 6" id="KW-0687">Ribonucleoprotein</keyword>
<reference evidence="8" key="1">
    <citation type="submission" date="2020-01" db="EMBL/GenBank/DDBJ databases">
        <authorList>
            <person name="Meier V. D."/>
            <person name="Meier V D."/>
        </authorList>
    </citation>
    <scope>NUCLEOTIDE SEQUENCE</scope>
    <source>
        <strain evidence="8">HLG_WM_MAG_09</strain>
    </source>
</reference>
<proteinExistence type="inferred from homology"/>
<dbReference type="AlphaFoldDB" id="A0A6S6UD42"/>
<keyword evidence="4 6" id="KW-0689">Ribosomal protein</keyword>
<dbReference type="EMBL" id="CACVAT010000546">
    <property type="protein sequence ID" value="CAA6829738.1"/>
    <property type="molecule type" value="Genomic_DNA"/>
</dbReference>
<evidence type="ECO:0000256" key="7">
    <source>
        <dbReference type="RuleBase" id="RU000562"/>
    </source>
</evidence>
<evidence type="ECO:0000256" key="4">
    <source>
        <dbReference type="ARBA" id="ARBA00022980"/>
    </source>
</evidence>
<dbReference type="GO" id="GO:0005840">
    <property type="term" value="C:ribosome"/>
    <property type="evidence" value="ECO:0007669"/>
    <property type="project" value="UniProtKB-KW"/>
</dbReference>
<dbReference type="GO" id="GO:0005737">
    <property type="term" value="C:cytoplasm"/>
    <property type="evidence" value="ECO:0007669"/>
    <property type="project" value="UniProtKB-ARBA"/>
</dbReference>
<keyword evidence="2 6" id="KW-0699">rRNA-binding</keyword>
<evidence type="ECO:0000256" key="1">
    <source>
        <dbReference type="ARBA" id="ARBA00008563"/>
    </source>
</evidence>
<accession>A0A6S6UD42</accession>
<dbReference type="InterPro" id="IPR001787">
    <property type="entry name" value="Ribosomal_bL21"/>
</dbReference>
<dbReference type="PANTHER" id="PTHR21349:SF0">
    <property type="entry name" value="LARGE RIBOSOMAL SUBUNIT PROTEIN BL21M"/>
    <property type="match status" value="1"/>
</dbReference>
<organism evidence="8">
    <name type="scientific">uncultured Thiotrichaceae bacterium</name>
    <dbReference type="NCBI Taxonomy" id="298394"/>
    <lineage>
        <taxon>Bacteria</taxon>
        <taxon>Pseudomonadati</taxon>
        <taxon>Pseudomonadota</taxon>
        <taxon>Gammaproteobacteria</taxon>
        <taxon>Thiotrichales</taxon>
        <taxon>Thiotrichaceae</taxon>
        <taxon>environmental samples</taxon>
    </lineage>
</organism>
<gene>
    <name evidence="6" type="primary">rplU</name>
    <name evidence="8" type="ORF">HELGO_WM7582</name>
</gene>
<dbReference type="InterPro" id="IPR018258">
    <property type="entry name" value="Ribosomal_bL21_CS"/>
</dbReference>
<dbReference type="SUPFAM" id="SSF141091">
    <property type="entry name" value="L21p-like"/>
    <property type="match status" value="1"/>
</dbReference>
<dbReference type="GO" id="GO:0003735">
    <property type="term" value="F:structural constituent of ribosome"/>
    <property type="evidence" value="ECO:0007669"/>
    <property type="project" value="InterPro"/>
</dbReference>
<keyword evidence="3 6" id="KW-0694">RNA-binding</keyword>
<evidence type="ECO:0000256" key="6">
    <source>
        <dbReference type="HAMAP-Rule" id="MF_01363"/>
    </source>
</evidence>
<name>A0A6S6UD42_9GAMM</name>
<comment type="similarity">
    <text evidence="1 6 7">Belongs to the bacterial ribosomal protein bL21 family.</text>
</comment>
<dbReference type="GO" id="GO:0006412">
    <property type="term" value="P:translation"/>
    <property type="evidence" value="ECO:0007669"/>
    <property type="project" value="UniProtKB-UniRule"/>
</dbReference>
<evidence type="ECO:0000256" key="2">
    <source>
        <dbReference type="ARBA" id="ARBA00022730"/>
    </source>
</evidence>
<dbReference type="GO" id="GO:0019843">
    <property type="term" value="F:rRNA binding"/>
    <property type="evidence" value="ECO:0007669"/>
    <property type="project" value="UniProtKB-UniRule"/>
</dbReference>
<protein>
    <recommendedName>
        <fullName evidence="6">Large ribosomal subunit protein bL21</fullName>
    </recommendedName>
</protein>
<dbReference type="InterPro" id="IPR028909">
    <property type="entry name" value="bL21-like"/>
</dbReference>
<comment type="subunit">
    <text evidence="6">Part of the 50S ribosomal subunit. Contacts protein L20.</text>
</comment>
<dbReference type="Pfam" id="PF00829">
    <property type="entry name" value="Ribosomal_L21p"/>
    <property type="match status" value="1"/>
</dbReference>
<dbReference type="PANTHER" id="PTHR21349">
    <property type="entry name" value="50S RIBOSOMAL PROTEIN L21"/>
    <property type="match status" value="1"/>
</dbReference>
<dbReference type="HAMAP" id="MF_01363">
    <property type="entry name" value="Ribosomal_bL21"/>
    <property type="match status" value="1"/>
</dbReference>
<dbReference type="InterPro" id="IPR036164">
    <property type="entry name" value="bL21-like_sf"/>
</dbReference>